<dbReference type="Gene3D" id="1.10.260.40">
    <property type="entry name" value="lambda repressor-like DNA-binding domains"/>
    <property type="match status" value="1"/>
</dbReference>
<dbReference type="Pfam" id="PF01381">
    <property type="entry name" value="HTH_3"/>
    <property type="match status" value="1"/>
</dbReference>
<accession>A0ABR9H4I4</accession>
<dbReference type="Proteomes" id="UP000639010">
    <property type="component" value="Unassembled WGS sequence"/>
</dbReference>
<dbReference type="SMART" id="SM00530">
    <property type="entry name" value="HTH_XRE"/>
    <property type="match status" value="1"/>
</dbReference>
<comment type="caution">
    <text evidence="2">The sequence shown here is derived from an EMBL/GenBank/DDBJ whole genome shotgun (WGS) entry which is preliminary data.</text>
</comment>
<dbReference type="PROSITE" id="PS50943">
    <property type="entry name" value="HTH_CROC1"/>
    <property type="match status" value="1"/>
</dbReference>
<evidence type="ECO:0000313" key="3">
    <source>
        <dbReference type="Proteomes" id="UP000639010"/>
    </source>
</evidence>
<evidence type="ECO:0000259" key="1">
    <source>
        <dbReference type="PROSITE" id="PS50943"/>
    </source>
</evidence>
<protein>
    <submittedName>
        <fullName evidence="2">Transcriptional regulator with XRE-family HTH domain</fullName>
    </submittedName>
</protein>
<name>A0ABR9H4I4_9BACT</name>
<proteinExistence type="predicted"/>
<gene>
    <name evidence="2" type="ORF">H4684_002264</name>
</gene>
<organism evidence="2 3">
    <name type="scientific">Desulfomicrobium macestii</name>
    <dbReference type="NCBI Taxonomy" id="90731"/>
    <lineage>
        <taxon>Bacteria</taxon>
        <taxon>Pseudomonadati</taxon>
        <taxon>Thermodesulfobacteriota</taxon>
        <taxon>Desulfovibrionia</taxon>
        <taxon>Desulfovibrionales</taxon>
        <taxon>Desulfomicrobiaceae</taxon>
        <taxon>Desulfomicrobium</taxon>
    </lineage>
</organism>
<reference evidence="2 3" key="1">
    <citation type="submission" date="2020-10" db="EMBL/GenBank/DDBJ databases">
        <title>Genomic Encyclopedia of Type Strains, Phase IV (KMG-IV): sequencing the most valuable type-strain genomes for metagenomic binning, comparative biology and taxonomic classification.</title>
        <authorList>
            <person name="Goeker M."/>
        </authorList>
    </citation>
    <scope>NUCLEOTIDE SEQUENCE [LARGE SCALE GENOMIC DNA]</scope>
    <source>
        <strain evidence="2 3">DSM 4194</strain>
    </source>
</reference>
<sequence>MSEKNARRIKAWMTLNGVRQADIAKEMGLSRTMIQRFITGHSTSTRVYEYFINLGCPREYFVGRTEARRAA</sequence>
<evidence type="ECO:0000313" key="2">
    <source>
        <dbReference type="EMBL" id="MBE1425607.1"/>
    </source>
</evidence>
<dbReference type="SUPFAM" id="SSF47413">
    <property type="entry name" value="lambda repressor-like DNA-binding domains"/>
    <property type="match status" value="1"/>
</dbReference>
<keyword evidence="3" id="KW-1185">Reference proteome</keyword>
<feature type="domain" description="HTH cro/C1-type" evidence="1">
    <location>
        <begin position="9"/>
        <end position="61"/>
    </location>
</feature>
<dbReference type="EMBL" id="JADBGG010000016">
    <property type="protein sequence ID" value="MBE1425607.1"/>
    <property type="molecule type" value="Genomic_DNA"/>
</dbReference>
<dbReference type="InterPro" id="IPR001387">
    <property type="entry name" value="Cro/C1-type_HTH"/>
</dbReference>
<dbReference type="InterPro" id="IPR010982">
    <property type="entry name" value="Lambda_DNA-bd_dom_sf"/>
</dbReference>
<dbReference type="CDD" id="cd00093">
    <property type="entry name" value="HTH_XRE"/>
    <property type="match status" value="1"/>
</dbReference>